<evidence type="ECO:0000256" key="5">
    <source>
        <dbReference type="ARBA" id="ARBA00022989"/>
    </source>
</evidence>
<keyword evidence="10" id="KW-0393">Immunoglobulin domain</keyword>
<evidence type="ECO:0000256" key="7">
    <source>
        <dbReference type="ARBA" id="ARBA00023157"/>
    </source>
</evidence>
<keyword evidence="2" id="KW-1003">Cell membrane</keyword>
<dbReference type="InterPro" id="IPR013783">
    <property type="entry name" value="Ig-like_fold"/>
</dbReference>
<evidence type="ECO:0000256" key="2">
    <source>
        <dbReference type="ARBA" id="ARBA00022475"/>
    </source>
</evidence>
<dbReference type="InterPro" id="IPR051713">
    <property type="entry name" value="T-cell_Activation_Regulation"/>
</dbReference>
<keyword evidence="6" id="KW-0472">Membrane</keyword>
<evidence type="ECO:0000313" key="13">
    <source>
        <dbReference type="Proteomes" id="UP001162483"/>
    </source>
</evidence>
<keyword evidence="3" id="KW-0812">Transmembrane</keyword>
<protein>
    <recommendedName>
        <fullName evidence="11">Ig-like domain-containing protein</fullName>
    </recommendedName>
</protein>
<dbReference type="InterPro" id="IPR036179">
    <property type="entry name" value="Ig-like_dom_sf"/>
</dbReference>
<organism evidence="12 13">
    <name type="scientific">Staurois parvus</name>
    <dbReference type="NCBI Taxonomy" id="386267"/>
    <lineage>
        <taxon>Eukaryota</taxon>
        <taxon>Metazoa</taxon>
        <taxon>Chordata</taxon>
        <taxon>Craniata</taxon>
        <taxon>Vertebrata</taxon>
        <taxon>Euteleostomi</taxon>
        <taxon>Amphibia</taxon>
        <taxon>Batrachia</taxon>
        <taxon>Anura</taxon>
        <taxon>Neobatrachia</taxon>
        <taxon>Ranoidea</taxon>
        <taxon>Ranidae</taxon>
        <taxon>Staurois</taxon>
    </lineage>
</organism>
<dbReference type="Pfam" id="PF07686">
    <property type="entry name" value="V-set"/>
    <property type="match status" value="1"/>
</dbReference>
<dbReference type="Proteomes" id="UP001162483">
    <property type="component" value="Unassembled WGS sequence"/>
</dbReference>
<keyword evidence="5" id="KW-1133">Transmembrane helix</keyword>
<dbReference type="SMART" id="SM00409">
    <property type="entry name" value="IG"/>
    <property type="match status" value="1"/>
</dbReference>
<evidence type="ECO:0000256" key="6">
    <source>
        <dbReference type="ARBA" id="ARBA00023136"/>
    </source>
</evidence>
<sequence>TIVFTLFCSNFLGDFQVRWLRVTGKDVPSEALRGEDVTISCRLSGVPIPLNLEKLAVVWTLRLQNGTEHEVYGFSSYQHMPLRPGSHMRDKDLQQGNASLFIPNIQITDEGDYRCFVIFTPDSDSATSTLQVSVKPQTALSHDQHIELGIRGSVRCEVSNFTQKL</sequence>
<comment type="caution">
    <text evidence="12">The sequence shown here is derived from an EMBL/GenBank/DDBJ whole genome shotgun (WGS) entry which is preliminary data.</text>
</comment>
<evidence type="ECO:0000256" key="4">
    <source>
        <dbReference type="ARBA" id="ARBA00022729"/>
    </source>
</evidence>
<evidence type="ECO:0000313" key="12">
    <source>
        <dbReference type="EMBL" id="CAI9547024.1"/>
    </source>
</evidence>
<accession>A0ABN9BHF8</accession>
<feature type="domain" description="Ig-like" evidence="11">
    <location>
        <begin position="34"/>
        <end position="133"/>
    </location>
</feature>
<evidence type="ECO:0000256" key="8">
    <source>
        <dbReference type="ARBA" id="ARBA00023170"/>
    </source>
</evidence>
<dbReference type="PANTHER" id="PTHR25466:SF14">
    <property type="entry name" value="BUTYROPHILIN SUBFAMILY 2 MEMBER A2-LIKE-RELATED"/>
    <property type="match status" value="1"/>
</dbReference>
<evidence type="ECO:0000256" key="1">
    <source>
        <dbReference type="ARBA" id="ARBA00004251"/>
    </source>
</evidence>
<name>A0ABN9BHF8_9NEOB</name>
<evidence type="ECO:0000256" key="10">
    <source>
        <dbReference type="ARBA" id="ARBA00023319"/>
    </source>
</evidence>
<keyword evidence="4" id="KW-0732">Signal</keyword>
<keyword evidence="8" id="KW-0675">Receptor</keyword>
<proteinExistence type="predicted"/>
<evidence type="ECO:0000256" key="3">
    <source>
        <dbReference type="ARBA" id="ARBA00022692"/>
    </source>
</evidence>
<dbReference type="Gene3D" id="2.60.40.10">
    <property type="entry name" value="Immunoglobulins"/>
    <property type="match status" value="1"/>
</dbReference>
<reference evidence="12" key="1">
    <citation type="submission" date="2023-05" db="EMBL/GenBank/DDBJ databases">
        <authorList>
            <person name="Stuckert A."/>
        </authorList>
    </citation>
    <scope>NUCLEOTIDE SEQUENCE</scope>
</reference>
<dbReference type="SUPFAM" id="SSF48726">
    <property type="entry name" value="Immunoglobulin"/>
    <property type="match status" value="1"/>
</dbReference>
<keyword evidence="7" id="KW-1015">Disulfide bond</keyword>
<evidence type="ECO:0000256" key="9">
    <source>
        <dbReference type="ARBA" id="ARBA00023180"/>
    </source>
</evidence>
<dbReference type="InterPro" id="IPR013106">
    <property type="entry name" value="Ig_V-set"/>
</dbReference>
<dbReference type="PROSITE" id="PS50835">
    <property type="entry name" value="IG_LIKE"/>
    <property type="match status" value="1"/>
</dbReference>
<dbReference type="PANTHER" id="PTHR25466">
    <property type="entry name" value="T-LYMPHOCYTE ACTIVATION ANTIGEN"/>
    <property type="match status" value="1"/>
</dbReference>
<feature type="non-terminal residue" evidence="12">
    <location>
        <position position="1"/>
    </location>
</feature>
<dbReference type="InterPro" id="IPR003599">
    <property type="entry name" value="Ig_sub"/>
</dbReference>
<keyword evidence="9" id="KW-0325">Glycoprotein</keyword>
<dbReference type="EMBL" id="CATNWA010004080">
    <property type="protein sequence ID" value="CAI9547024.1"/>
    <property type="molecule type" value="Genomic_DNA"/>
</dbReference>
<evidence type="ECO:0000259" key="11">
    <source>
        <dbReference type="PROSITE" id="PS50835"/>
    </source>
</evidence>
<dbReference type="InterPro" id="IPR007110">
    <property type="entry name" value="Ig-like_dom"/>
</dbReference>
<gene>
    <name evidence="12" type="ORF">SPARVUS_LOCUS2919711</name>
</gene>
<keyword evidence="13" id="KW-1185">Reference proteome</keyword>
<comment type="subcellular location">
    <subcellularLocation>
        <location evidence="1">Cell membrane</location>
        <topology evidence="1">Single-pass type I membrane protein</topology>
    </subcellularLocation>
</comment>